<name>A0A146GAU9_TERSA</name>
<dbReference type="InterPro" id="IPR021137">
    <property type="entry name" value="Ribosomal_bL35-like"/>
</dbReference>
<dbReference type="PANTHER" id="PTHR33343:SF1">
    <property type="entry name" value="LARGE RIBOSOMAL SUBUNIT PROTEIN BL35M"/>
    <property type="match status" value="1"/>
</dbReference>
<evidence type="ECO:0000313" key="8">
    <source>
        <dbReference type="Proteomes" id="UP000076023"/>
    </source>
</evidence>
<dbReference type="GO" id="GO:0003735">
    <property type="term" value="F:structural constituent of ribosome"/>
    <property type="evidence" value="ECO:0007669"/>
    <property type="project" value="InterPro"/>
</dbReference>
<dbReference type="InterPro" id="IPR037229">
    <property type="entry name" value="Ribosomal_bL35_sf"/>
</dbReference>
<organism evidence="7 8">
    <name type="scientific">Terrimicrobium sacchariphilum</name>
    <dbReference type="NCBI Taxonomy" id="690879"/>
    <lineage>
        <taxon>Bacteria</taxon>
        <taxon>Pseudomonadati</taxon>
        <taxon>Verrucomicrobiota</taxon>
        <taxon>Terrimicrobiia</taxon>
        <taxon>Terrimicrobiales</taxon>
        <taxon>Terrimicrobiaceae</taxon>
        <taxon>Terrimicrobium</taxon>
    </lineage>
</organism>
<dbReference type="Proteomes" id="UP000076023">
    <property type="component" value="Unassembled WGS sequence"/>
</dbReference>
<keyword evidence="3 5" id="KW-0687">Ribonucleoprotein</keyword>
<dbReference type="OrthoDB" id="47476at2"/>
<gene>
    <name evidence="5" type="primary">rpmI</name>
    <name evidence="7" type="ORF">TSACC_22338</name>
</gene>
<sequence length="69" mass="7838">MPKPIARSKTRKSVAKRFKVTAKGKVIRTRSSRRHLLECKSAKRKRKLSKAALVHDTDVARIKANLPFA</sequence>
<evidence type="ECO:0000256" key="2">
    <source>
        <dbReference type="ARBA" id="ARBA00022980"/>
    </source>
</evidence>
<dbReference type="InParanoid" id="A0A146GAU9"/>
<dbReference type="Pfam" id="PF01632">
    <property type="entry name" value="Ribosomal_L35p"/>
    <property type="match status" value="1"/>
</dbReference>
<accession>A0A146GAU9</accession>
<comment type="similarity">
    <text evidence="1 5 6">Belongs to the bacterial ribosomal protein bL35 family.</text>
</comment>
<reference evidence="8" key="1">
    <citation type="journal article" date="2017" name="Genome Announc.">
        <title>Draft Genome Sequence of Terrimicrobium sacchariphilum NM-5T, a Facultative Anaerobic Soil Bacterium of the Class Spartobacteria.</title>
        <authorList>
            <person name="Qiu Y.L."/>
            <person name="Tourlousse D.M."/>
            <person name="Matsuura N."/>
            <person name="Ohashi A."/>
            <person name="Sekiguchi Y."/>
        </authorList>
    </citation>
    <scope>NUCLEOTIDE SEQUENCE [LARGE SCALE GENOMIC DNA]</scope>
    <source>
        <strain evidence="8">NM-5</strain>
    </source>
</reference>
<dbReference type="InterPro" id="IPR018265">
    <property type="entry name" value="Ribosomal_bL35_CS"/>
</dbReference>
<evidence type="ECO:0000313" key="7">
    <source>
        <dbReference type="EMBL" id="GAT33917.1"/>
    </source>
</evidence>
<dbReference type="RefSeq" id="WP_075079596.1">
    <property type="nucleotide sequence ID" value="NZ_BDCO01000002.1"/>
</dbReference>
<dbReference type="SUPFAM" id="SSF143034">
    <property type="entry name" value="L35p-like"/>
    <property type="match status" value="1"/>
</dbReference>
<evidence type="ECO:0000256" key="5">
    <source>
        <dbReference type="HAMAP-Rule" id="MF_00514"/>
    </source>
</evidence>
<evidence type="ECO:0000256" key="1">
    <source>
        <dbReference type="ARBA" id="ARBA00006598"/>
    </source>
</evidence>
<dbReference type="FunFam" id="4.10.410.60:FF:000001">
    <property type="entry name" value="50S ribosomal protein L35"/>
    <property type="match status" value="1"/>
</dbReference>
<dbReference type="HAMAP" id="MF_00514">
    <property type="entry name" value="Ribosomal_bL35"/>
    <property type="match status" value="1"/>
</dbReference>
<dbReference type="PANTHER" id="PTHR33343">
    <property type="entry name" value="54S RIBOSOMAL PROTEIN BL35M"/>
    <property type="match status" value="1"/>
</dbReference>
<protein>
    <recommendedName>
        <fullName evidence="4 5">Large ribosomal subunit protein bL35</fullName>
    </recommendedName>
</protein>
<proteinExistence type="inferred from homology"/>
<dbReference type="NCBIfam" id="TIGR00001">
    <property type="entry name" value="rpmI_bact"/>
    <property type="match status" value="1"/>
</dbReference>
<dbReference type="InterPro" id="IPR001706">
    <property type="entry name" value="Ribosomal_bL35"/>
</dbReference>
<dbReference type="STRING" id="690879.TSACC_22338"/>
<dbReference type="PROSITE" id="PS00936">
    <property type="entry name" value="RIBOSOMAL_L35"/>
    <property type="match status" value="1"/>
</dbReference>
<dbReference type="GO" id="GO:0022625">
    <property type="term" value="C:cytosolic large ribosomal subunit"/>
    <property type="evidence" value="ECO:0007669"/>
    <property type="project" value="TreeGrafter"/>
</dbReference>
<dbReference type="Gene3D" id="4.10.410.60">
    <property type="match status" value="1"/>
</dbReference>
<keyword evidence="2 5" id="KW-0689">Ribosomal protein</keyword>
<dbReference type="GO" id="GO:0006412">
    <property type="term" value="P:translation"/>
    <property type="evidence" value="ECO:0007669"/>
    <property type="project" value="UniProtKB-UniRule"/>
</dbReference>
<evidence type="ECO:0000256" key="4">
    <source>
        <dbReference type="ARBA" id="ARBA00071664"/>
    </source>
</evidence>
<evidence type="ECO:0000256" key="3">
    <source>
        <dbReference type="ARBA" id="ARBA00023274"/>
    </source>
</evidence>
<dbReference type="PRINTS" id="PR00064">
    <property type="entry name" value="RIBOSOMALL35"/>
</dbReference>
<dbReference type="EMBL" id="BDCO01000002">
    <property type="protein sequence ID" value="GAT33917.1"/>
    <property type="molecule type" value="Genomic_DNA"/>
</dbReference>
<dbReference type="FunCoup" id="A0A146GAU9">
    <property type="interactions" value="352"/>
</dbReference>
<comment type="caution">
    <text evidence="7">The sequence shown here is derived from an EMBL/GenBank/DDBJ whole genome shotgun (WGS) entry which is preliminary data.</text>
</comment>
<evidence type="ECO:0000256" key="6">
    <source>
        <dbReference type="RuleBase" id="RU000568"/>
    </source>
</evidence>
<dbReference type="AlphaFoldDB" id="A0A146GAU9"/>
<keyword evidence="8" id="KW-1185">Reference proteome</keyword>